<dbReference type="PANTHER" id="PTHR47959:SF1">
    <property type="entry name" value="ATP-DEPENDENT RNA HELICASE DBPA"/>
    <property type="match status" value="1"/>
</dbReference>
<feature type="domain" description="DEAD-box RNA helicase Q" evidence="9">
    <location>
        <begin position="11"/>
        <end position="39"/>
    </location>
</feature>
<evidence type="ECO:0000256" key="1">
    <source>
        <dbReference type="ARBA" id="ARBA00022741"/>
    </source>
</evidence>
<evidence type="ECO:0000259" key="9">
    <source>
        <dbReference type="PROSITE" id="PS51195"/>
    </source>
</evidence>
<dbReference type="InterPro" id="IPR014001">
    <property type="entry name" value="Helicase_ATP-bd"/>
</dbReference>
<dbReference type="PROSITE" id="PS51192">
    <property type="entry name" value="HELICASE_ATP_BIND_1"/>
    <property type="match status" value="1"/>
</dbReference>
<feature type="short sequence motif" description="Q motif" evidence="5">
    <location>
        <begin position="11"/>
        <end position="39"/>
    </location>
</feature>
<dbReference type="GO" id="GO:0003724">
    <property type="term" value="F:RNA helicase activity"/>
    <property type="evidence" value="ECO:0007669"/>
    <property type="project" value="InterPro"/>
</dbReference>
<dbReference type="eggNOG" id="KOG0336">
    <property type="taxonomic scope" value="Eukaryota"/>
</dbReference>
<feature type="domain" description="Helicase ATP-binding" evidence="7">
    <location>
        <begin position="44"/>
        <end position="203"/>
    </location>
</feature>
<evidence type="ECO:0000256" key="4">
    <source>
        <dbReference type="ARBA" id="ARBA00022840"/>
    </source>
</evidence>
<dbReference type="InterPro" id="IPR011545">
    <property type="entry name" value="DEAD/DEAH_box_helicase_dom"/>
</dbReference>
<dbReference type="STRING" id="857967.G0R6D8"/>
<reference evidence="10 11" key="1">
    <citation type="submission" date="2011-07" db="EMBL/GenBank/DDBJ databases">
        <authorList>
            <person name="Coyne R."/>
            <person name="Brami D."/>
            <person name="Johnson J."/>
            <person name="Hostetler J."/>
            <person name="Hannick L."/>
            <person name="Clark T."/>
            <person name="Cassidy-Hanley D."/>
            <person name="Inman J."/>
        </authorList>
    </citation>
    <scope>NUCLEOTIDE SEQUENCE [LARGE SCALE GENOMIC DNA]</scope>
    <source>
        <strain evidence="10 11">G5</strain>
    </source>
</reference>
<evidence type="ECO:0000313" key="11">
    <source>
        <dbReference type="Proteomes" id="UP000008983"/>
    </source>
</evidence>
<evidence type="ECO:0000256" key="5">
    <source>
        <dbReference type="PROSITE-ProRule" id="PRU00552"/>
    </source>
</evidence>
<dbReference type="PROSITE" id="PS51195">
    <property type="entry name" value="Q_MOTIF"/>
    <property type="match status" value="1"/>
</dbReference>
<keyword evidence="3" id="KW-0347">Helicase</keyword>
<dbReference type="GO" id="GO:0005524">
    <property type="term" value="F:ATP binding"/>
    <property type="evidence" value="ECO:0007669"/>
    <property type="project" value="UniProtKB-KW"/>
</dbReference>
<dbReference type="InterPro" id="IPR050079">
    <property type="entry name" value="DEAD_box_RNA_helicase"/>
</dbReference>
<dbReference type="Gene3D" id="3.40.50.300">
    <property type="entry name" value="P-loop containing nucleotide triphosphate hydrolases"/>
    <property type="match status" value="2"/>
</dbReference>
<dbReference type="EMBL" id="GL984395">
    <property type="protein sequence ID" value="EGR26977.1"/>
    <property type="molecule type" value="Genomic_DNA"/>
</dbReference>
<dbReference type="OMA" id="RVNIYLG"/>
<protein>
    <submittedName>
        <fullName evidence="10">Uncharacterized protein</fullName>
    </submittedName>
</protein>
<keyword evidence="1" id="KW-0547">Nucleotide-binding</keyword>
<organism evidence="10 11">
    <name type="scientific">Ichthyophthirius multifiliis</name>
    <name type="common">White spot disease agent</name>
    <name type="synonym">Ich</name>
    <dbReference type="NCBI Taxonomy" id="5932"/>
    <lineage>
        <taxon>Eukaryota</taxon>
        <taxon>Sar</taxon>
        <taxon>Alveolata</taxon>
        <taxon>Ciliophora</taxon>
        <taxon>Intramacronucleata</taxon>
        <taxon>Oligohymenophorea</taxon>
        <taxon>Hymenostomatida</taxon>
        <taxon>Ophryoglenina</taxon>
        <taxon>Ichthyophthirius</taxon>
    </lineage>
</organism>
<dbReference type="Pfam" id="PF00271">
    <property type="entry name" value="Helicase_C"/>
    <property type="match status" value="1"/>
</dbReference>
<evidence type="ECO:0000256" key="3">
    <source>
        <dbReference type="ARBA" id="ARBA00022806"/>
    </source>
</evidence>
<evidence type="ECO:0000256" key="2">
    <source>
        <dbReference type="ARBA" id="ARBA00022801"/>
    </source>
</evidence>
<dbReference type="PROSITE" id="PS51194">
    <property type="entry name" value="HELICASE_CTER"/>
    <property type="match status" value="1"/>
</dbReference>
<dbReference type="InterPro" id="IPR014014">
    <property type="entry name" value="RNA_helicase_DEAD_Q_motif"/>
</dbReference>
<dbReference type="InParanoid" id="G0R6D8"/>
<dbReference type="GO" id="GO:0005829">
    <property type="term" value="C:cytosol"/>
    <property type="evidence" value="ECO:0007669"/>
    <property type="project" value="TreeGrafter"/>
</dbReference>
<name>G0R6D8_ICHMU</name>
<dbReference type="SMART" id="SM00487">
    <property type="entry name" value="DEXDc"/>
    <property type="match status" value="1"/>
</dbReference>
<dbReference type="OrthoDB" id="10256233at2759"/>
<evidence type="ECO:0000256" key="6">
    <source>
        <dbReference type="SAM" id="Coils"/>
    </source>
</evidence>
<gene>
    <name evidence="10" type="ORF">IMG5_203760</name>
</gene>
<dbReference type="CDD" id="cd18787">
    <property type="entry name" value="SF2_C_DEAD"/>
    <property type="match status" value="1"/>
</dbReference>
<feature type="domain" description="Helicase C-terminal" evidence="8">
    <location>
        <begin position="234"/>
        <end position="369"/>
    </location>
</feature>
<dbReference type="SUPFAM" id="SSF52540">
    <property type="entry name" value="P-loop containing nucleoside triphosphate hydrolases"/>
    <property type="match status" value="1"/>
</dbReference>
<evidence type="ECO:0000259" key="8">
    <source>
        <dbReference type="PROSITE" id="PS51194"/>
    </source>
</evidence>
<accession>G0R6D8</accession>
<sequence>MLFFRKIFNFCSFNNLQIHDSLKEQLNALKIKKPSPIQKLSINILKSMKYQNYYMAAQTGTGKTLAYLLPIISLLKENTNKKALIIAPTKELSKQIEKECLKLKFVNIYNLQGKINNLQNEEIYNKHQLFIGNNLNQIQIQKNLLFCVIDEIDSFIEFGFKNELKEKILEIQNQETKGIFVSANYNKQLNYFFQETFQQRNQLKLILEQKTNQNLENIEHEFAFHENEIEKKQNFQGLIKEFKNQRILVFANSNISINDICKLLQEIKYTNYVIYNGTQQTEEREQSLDKFQKQQAKIMISTNLASKGLDFPFLKYVINFDFPINGFEYINRAGRTGRAGKNGTVISLYGKQDVKLVEQIEMDKYNIQL</sequence>
<keyword evidence="2" id="KW-0378">Hydrolase</keyword>
<feature type="coiled-coil region" evidence="6">
    <location>
        <begin position="208"/>
        <end position="235"/>
    </location>
</feature>
<dbReference type="InterPro" id="IPR027417">
    <property type="entry name" value="P-loop_NTPase"/>
</dbReference>
<dbReference type="SMART" id="SM00490">
    <property type="entry name" value="HELICc"/>
    <property type="match status" value="1"/>
</dbReference>
<evidence type="ECO:0000259" key="7">
    <source>
        <dbReference type="PROSITE" id="PS51192"/>
    </source>
</evidence>
<dbReference type="Proteomes" id="UP000008983">
    <property type="component" value="Unassembled WGS sequence"/>
</dbReference>
<keyword evidence="11" id="KW-1185">Reference proteome</keyword>
<keyword evidence="6" id="KW-0175">Coiled coil</keyword>
<dbReference type="RefSeq" id="XP_004023861.1">
    <property type="nucleotide sequence ID" value="XM_004023812.1"/>
</dbReference>
<dbReference type="GO" id="GO:0003676">
    <property type="term" value="F:nucleic acid binding"/>
    <property type="evidence" value="ECO:0007669"/>
    <property type="project" value="InterPro"/>
</dbReference>
<dbReference type="PANTHER" id="PTHR47959">
    <property type="entry name" value="ATP-DEPENDENT RNA HELICASE RHLE-RELATED"/>
    <property type="match status" value="1"/>
</dbReference>
<dbReference type="Pfam" id="PF00270">
    <property type="entry name" value="DEAD"/>
    <property type="match status" value="1"/>
</dbReference>
<evidence type="ECO:0000313" key="10">
    <source>
        <dbReference type="EMBL" id="EGR26977.1"/>
    </source>
</evidence>
<dbReference type="GeneID" id="14903027"/>
<dbReference type="AlphaFoldDB" id="G0R6D8"/>
<proteinExistence type="predicted"/>
<dbReference type="InterPro" id="IPR001650">
    <property type="entry name" value="Helicase_C-like"/>
</dbReference>
<dbReference type="GO" id="GO:0016787">
    <property type="term" value="F:hydrolase activity"/>
    <property type="evidence" value="ECO:0007669"/>
    <property type="project" value="UniProtKB-KW"/>
</dbReference>
<keyword evidence="4" id="KW-0067">ATP-binding</keyword>